<reference evidence="1 2" key="1">
    <citation type="submission" date="2018-01" db="EMBL/GenBank/DDBJ databases">
        <title>Metagenomic assembled genomes from two thermal pools in the Uzon Caldera, Kamchatka, Russia.</title>
        <authorList>
            <person name="Wilkins L."/>
            <person name="Ettinger C."/>
        </authorList>
    </citation>
    <scope>NUCLEOTIDE SEQUENCE [LARGE SCALE GENOMIC DNA]</scope>
    <source>
        <strain evidence="1">ZAV-02</strain>
    </source>
</reference>
<name>A0A2J6WRX3_9CHLR</name>
<evidence type="ECO:0000313" key="2">
    <source>
        <dbReference type="Proteomes" id="UP000243376"/>
    </source>
</evidence>
<proteinExistence type="predicted"/>
<dbReference type="SUPFAM" id="SSF52540">
    <property type="entry name" value="P-loop containing nucleoside triphosphate hydrolases"/>
    <property type="match status" value="1"/>
</dbReference>
<comment type="caution">
    <text evidence="1">The sequence shown here is derived from an EMBL/GenBank/DDBJ whole genome shotgun (WGS) entry which is preliminary data.</text>
</comment>
<protein>
    <submittedName>
        <fullName evidence="1">ABC transporter</fullName>
    </submittedName>
</protein>
<sequence>MVPLLTVRDLEIVLAAKPILSGISFELDHGDILGVAGLRSAGKSVLLQTLAGI</sequence>
<evidence type="ECO:0000313" key="1">
    <source>
        <dbReference type="EMBL" id="PMP73169.1"/>
    </source>
</evidence>
<accession>A0A2J6WRX3</accession>
<dbReference type="EMBL" id="PNIQ01001103">
    <property type="protein sequence ID" value="PMP73169.1"/>
    <property type="molecule type" value="Genomic_DNA"/>
</dbReference>
<feature type="non-terminal residue" evidence="1">
    <location>
        <position position="53"/>
    </location>
</feature>
<dbReference type="Gene3D" id="3.40.50.300">
    <property type="entry name" value="P-loop containing nucleotide triphosphate hydrolases"/>
    <property type="match status" value="1"/>
</dbReference>
<organism evidence="1 2">
    <name type="scientific">Chloroflexus aggregans</name>
    <dbReference type="NCBI Taxonomy" id="152260"/>
    <lineage>
        <taxon>Bacteria</taxon>
        <taxon>Bacillati</taxon>
        <taxon>Chloroflexota</taxon>
        <taxon>Chloroflexia</taxon>
        <taxon>Chloroflexales</taxon>
        <taxon>Chloroflexineae</taxon>
        <taxon>Chloroflexaceae</taxon>
        <taxon>Chloroflexus</taxon>
    </lineage>
</organism>
<dbReference type="InterPro" id="IPR027417">
    <property type="entry name" value="P-loop_NTPase"/>
</dbReference>
<dbReference type="Proteomes" id="UP000243376">
    <property type="component" value="Unassembled WGS sequence"/>
</dbReference>
<gene>
    <name evidence="1" type="ORF">C0184_16395</name>
</gene>
<dbReference type="AlphaFoldDB" id="A0A2J6WRX3"/>